<proteinExistence type="predicted"/>
<feature type="non-terminal residue" evidence="1">
    <location>
        <position position="142"/>
    </location>
</feature>
<reference evidence="2" key="1">
    <citation type="journal article" date="2019" name="Int. J. Syst. Evol. Microbiol.">
        <title>The Global Catalogue of Microorganisms (GCM) 10K type strain sequencing project: providing services to taxonomists for standard genome sequencing and annotation.</title>
        <authorList>
            <consortium name="The Broad Institute Genomics Platform"/>
            <consortium name="The Broad Institute Genome Sequencing Center for Infectious Disease"/>
            <person name="Wu L."/>
            <person name="Ma J."/>
        </authorList>
    </citation>
    <scope>NUCLEOTIDE SEQUENCE [LARGE SCALE GENOMIC DNA]</scope>
    <source>
        <strain evidence="2">TBRC 5832</strain>
    </source>
</reference>
<sequence length="142" mass="14725">MAENLADRAQARLTTMTARRDAANAGLAAARAALDRRHPTPDALDPGDWATELGATQHVATARAALAACRAEQSRIRQALSGVGNPADTATFQGQLRAALITDAGLRVRLREATERAAVASAALAEWSSLTARAESAVGAAR</sequence>
<evidence type="ECO:0000313" key="1">
    <source>
        <dbReference type="EMBL" id="MFC4072285.1"/>
    </source>
</evidence>
<comment type="caution">
    <text evidence="1">The sequence shown here is derived from an EMBL/GenBank/DDBJ whole genome shotgun (WGS) entry which is preliminary data.</text>
</comment>
<name>A0ABV8JF07_9ACTN</name>
<protein>
    <submittedName>
        <fullName evidence="1">Uncharacterized protein</fullName>
    </submittedName>
</protein>
<evidence type="ECO:0000313" key="2">
    <source>
        <dbReference type="Proteomes" id="UP001595867"/>
    </source>
</evidence>
<accession>A0ABV8JF07</accession>
<organism evidence="1 2">
    <name type="scientific">Actinoplanes subglobosus</name>
    <dbReference type="NCBI Taxonomy" id="1547892"/>
    <lineage>
        <taxon>Bacteria</taxon>
        <taxon>Bacillati</taxon>
        <taxon>Actinomycetota</taxon>
        <taxon>Actinomycetes</taxon>
        <taxon>Micromonosporales</taxon>
        <taxon>Micromonosporaceae</taxon>
        <taxon>Actinoplanes</taxon>
    </lineage>
</organism>
<keyword evidence="2" id="KW-1185">Reference proteome</keyword>
<dbReference type="Proteomes" id="UP001595867">
    <property type="component" value="Unassembled WGS sequence"/>
</dbReference>
<gene>
    <name evidence="1" type="ORF">ACFO0C_45780</name>
</gene>
<dbReference type="RefSeq" id="WP_378073168.1">
    <property type="nucleotide sequence ID" value="NZ_JBHSBL010000034.1"/>
</dbReference>
<dbReference type="EMBL" id="JBHSBL010000034">
    <property type="protein sequence ID" value="MFC4072285.1"/>
    <property type="molecule type" value="Genomic_DNA"/>
</dbReference>